<comment type="caution">
    <text evidence="1">The sequence shown here is derived from an EMBL/GenBank/DDBJ whole genome shotgun (WGS) entry which is preliminary data.</text>
</comment>
<dbReference type="Proteomes" id="UP001292094">
    <property type="component" value="Unassembled WGS sequence"/>
</dbReference>
<accession>A0AAE1P6F5</accession>
<proteinExistence type="predicted"/>
<protein>
    <submittedName>
        <fullName evidence="1">Uncharacterized protein</fullName>
    </submittedName>
</protein>
<sequence length="510" mass="57313">MPPHKTVHTLQAFAKDKVLLNLCSVILDEIYFSQDEKWDIYGPPVLSVRLELVRDILTESLSPILLGDLLSTILSRDEAVEATVRYLALQLLLVEGVRTLAVGRFPETYYTLVLEATAKCGFGLHHLDLRGLWVKEEHKPALMRVLRKLVDIRRLTLRYNCNDDMLAALGKYSNHLQKLDISGSSEITEAGLVKLCHNPSRVAMDTLPHSLLVVDIGGPGSQRLHPSQACYLLLNLPHLVSLGSYENAGAAVEMVYNSHPDRQLGLLYLHDTITSSTKYLAIHRTCRMLQVVYFDSPKNLVVHSLEMLKYLKEVKLHKVRWSDVVIVLTKMGDRLRHLFLLSVFGEIEMSELGHLCTHLQRLEVHNSTLTYTKPPEPTAFQELEELHIYTNRVSSGCLMQLLTQCKSAVHIALRECGLTDAELTMVLIEGGLNKVRDLWMGAAQTLTMQGVETLLGHCSDLTSLGNLAGWSVHPVEVDLLRVQLLLTNTDLDIHAIGPEEDEWIPLQEDV</sequence>
<dbReference type="SUPFAM" id="SSF52047">
    <property type="entry name" value="RNI-like"/>
    <property type="match status" value="1"/>
</dbReference>
<dbReference type="Gene3D" id="3.80.10.10">
    <property type="entry name" value="Ribonuclease Inhibitor"/>
    <property type="match status" value="1"/>
</dbReference>
<keyword evidence="2" id="KW-1185">Reference proteome</keyword>
<organism evidence="1 2">
    <name type="scientific">Petrolisthes manimaculis</name>
    <dbReference type="NCBI Taxonomy" id="1843537"/>
    <lineage>
        <taxon>Eukaryota</taxon>
        <taxon>Metazoa</taxon>
        <taxon>Ecdysozoa</taxon>
        <taxon>Arthropoda</taxon>
        <taxon>Crustacea</taxon>
        <taxon>Multicrustacea</taxon>
        <taxon>Malacostraca</taxon>
        <taxon>Eumalacostraca</taxon>
        <taxon>Eucarida</taxon>
        <taxon>Decapoda</taxon>
        <taxon>Pleocyemata</taxon>
        <taxon>Anomura</taxon>
        <taxon>Galatheoidea</taxon>
        <taxon>Porcellanidae</taxon>
        <taxon>Petrolisthes</taxon>
    </lineage>
</organism>
<evidence type="ECO:0000313" key="1">
    <source>
        <dbReference type="EMBL" id="KAK4302318.1"/>
    </source>
</evidence>
<dbReference type="AlphaFoldDB" id="A0AAE1P6F5"/>
<name>A0AAE1P6F5_9EUCA</name>
<gene>
    <name evidence="1" type="ORF">Pmani_025584</name>
</gene>
<dbReference type="InterPro" id="IPR032675">
    <property type="entry name" value="LRR_dom_sf"/>
</dbReference>
<reference evidence="1" key="1">
    <citation type="submission" date="2023-11" db="EMBL/GenBank/DDBJ databases">
        <title>Genome assemblies of two species of porcelain crab, Petrolisthes cinctipes and Petrolisthes manimaculis (Anomura: Porcellanidae).</title>
        <authorList>
            <person name="Angst P."/>
        </authorList>
    </citation>
    <scope>NUCLEOTIDE SEQUENCE</scope>
    <source>
        <strain evidence="1">PB745_02</strain>
        <tissue evidence="1">Gill</tissue>
    </source>
</reference>
<dbReference type="EMBL" id="JAWZYT010002750">
    <property type="protein sequence ID" value="KAK4302318.1"/>
    <property type="molecule type" value="Genomic_DNA"/>
</dbReference>
<evidence type="ECO:0000313" key="2">
    <source>
        <dbReference type="Proteomes" id="UP001292094"/>
    </source>
</evidence>